<dbReference type="STRING" id="101127.A0A1X2GSH7"/>
<name>A0A1X2GSH7_9FUNG</name>
<dbReference type="Proteomes" id="UP000242146">
    <property type="component" value="Unassembled WGS sequence"/>
</dbReference>
<evidence type="ECO:0000313" key="1">
    <source>
        <dbReference type="EMBL" id="ORX60427.1"/>
    </source>
</evidence>
<comment type="caution">
    <text evidence="1">The sequence shown here is derived from an EMBL/GenBank/DDBJ whole genome shotgun (WGS) entry which is preliminary data.</text>
</comment>
<evidence type="ECO:0000313" key="2">
    <source>
        <dbReference type="Proteomes" id="UP000242146"/>
    </source>
</evidence>
<dbReference type="OrthoDB" id="2257229at2759"/>
<keyword evidence="2" id="KW-1185">Reference proteome</keyword>
<gene>
    <name evidence="1" type="ORF">DM01DRAFT_329387</name>
</gene>
<proteinExistence type="predicted"/>
<dbReference type="AlphaFoldDB" id="A0A1X2GSH7"/>
<sequence>MDEWMPMNGNCKWTEYEFLEIIKAIDAVDDTTVTVREGKRDLLAIAAKMDGTKGNVVEGLANMLTKLPRLPILDRDRIGEVELQATFYDALLSEIIADQDQRVALRWANKSADEEQTDIRPDAILSSLLQHDFGYPLGFGEAKPGNRPTNQHSVNMDVFRLGITCRRSIDKWRRPNFLAFMINGYHISFFVISERHQDLYTMVEIASLDVAASISDLHRFATR</sequence>
<protein>
    <submittedName>
        <fullName evidence="1">Uncharacterized protein</fullName>
    </submittedName>
</protein>
<accession>A0A1X2GSH7</accession>
<reference evidence="1 2" key="1">
    <citation type="submission" date="2016-07" db="EMBL/GenBank/DDBJ databases">
        <title>Pervasive Adenine N6-methylation of Active Genes in Fungi.</title>
        <authorList>
            <consortium name="DOE Joint Genome Institute"/>
            <person name="Mondo S.J."/>
            <person name="Dannebaum R.O."/>
            <person name="Kuo R.C."/>
            <person name="Labutti K."/>
            <person name="Haridas S."/>
            <person name="Kuo A."/>
            <person name="Salamov A."/>
            <person name="Ahrendt S.R."/>
            <person name="Lipzen A."/>
            <person name="Sullivan W."/>
            <person name="Andreopoulos W.B."/>
            <person name="Clum A."/>
            <person name="Lindquist E."/>
            <person name="Daum C."/>
            <person name="Ramamoorthy G.K."/>
            <person name="Gryganskyi A."/>
            <person name="Culley D."/>
            <person name="Magnuson J.K."/>
            <person name="James T.Y."/>
            <person name="O'Malley M.A."/>
            <person name="Stajich J.E."/>
            <person name="Spatafora J.W."/>
            <person name="Visel A."/>
            <person name="Grigoriev I.V."/>
        </authorList>
    </citation>
    <scope>NUCLEOTIDE SEQUENCE [LARGE SCALE GENOMIC DNA]</scope>
    <source>
        <strain evidence="1 2">NRRL 3301</strain>
    </source>
</reference>
<dbReference type="EMBL" id="MCGT01000004">
    <property type="protein sequence ID" value="ORX60427.1"/>
    <property type="molecule type" value="Genomic_DNA"/>
</dbReference>
<organism evidence="1 2">
    <name type="scientific">Hesseltinella vesiculosa</name>
    <dbReference type="NCBI Taxonomy" id="101127"/>
    <lineage>
        <taxon>Eukaryota</taxon>
        <taxon>Fungi</taxon>
        <taxon>Fungi incertae sedis</taxon>
        <taxon>Mucoromycota</taxon>
        <taxon>Mucoromycotina</taxon>
        <taxon>Mucoromycetes</taxon>
        <taxon>Mucorales</taxon>
        <taxon>Cunninghamellaceae</taxon>
        <taxon>Hesseltinella</taxon>
    </lineage>
</organism>